<dbReference type="EMBL" id="CM004396">
    <property type="protein sequence ID" value="OAY39627.2"/>
    <property type="molecule type" value="Genomic_DNA"/>
</dbReference>
<dbReference type="PROSITE" id="PS00512">
    <property type="entry name" value="ALPHA_GALACTOSIDASE"/>
    <property type="match status" value="1"/>
</dbReference>
<evidence type="ECO:0000256" key="7">
    <source>
        <dbReference type="ARBA" id="ARBA00023295"/>
    </source>
</evidence>
<comment type="catalytic activity">
    <reaction evidence="1 8">
        <text>Hydrolysis of terminal, non-reducing alpha-D-galactose residues in alpha-D-galactosides, including galactose oligosaccharides, galactomannans and galactolipids.</text>
        <dbReference type="EC" id="3.2.1.22"/>
    </reaction>
</comment>
<dbReference type="EC" id="3.2.1.22" evidence="3 8"/>
<keyword evidence="7 8" id="KW-0326">Glycosidase</keyword>
<evidence type="ECO:0000256" key="8">
    <source>
        <dbReference type="RuleBase" id="RU361168"/>
    </source>
</evidence>
<protein>
    <recommendedName>
        <fullName evidence="3 8">Alpha-galactosidase</fullName>
        <ecNumber evidence="3 8">3.2.1.22</ecNumber>
    </recommendedName>
    <alternativeName>
        <fullName evidence="8">Melibiase</fullName>
    </alternativeName>
</protein>
<dbReference type="PANTHER" id="PTHR11452:SF85">
    <property type="entry name" value="ALPHA-GALACTOSIDASE"/>
    <property type="match status" value="1"/>
</dbReference>
<dbReference type="Gene3D" id="3.20.20.70">
    <property type="entry name" value="Aldolase class I"/>
    <property type="match status" value="1"/>
</dbReference>
<dbReference type="InterPro" id="IPR013780">
    <property type="entry name" value="Glyco_hydro_b"/>
</dbReference>
<dbReference type="FunFam" id="3.20.20.70:FF:000093">
    <property type="entry name" value="Alpha-galactosidase"/>
    <property type="match status" value="1"/>
</dbReference>
<keyword evidence="4" id="KW-0732">Signal</keyword>
<evidence type="ECO:0000256" key="2">
    <source>
        <dbReference type="ARBA" id="ARBA00009743"/>
    </source>
</evidence>
<keyword evidence="5 8" id="KW-0378">Hydrolase</keyword>
<gene>
    <name evidence="9" type="ORF">MANES_10G084432v8</name>
</gene>
<dbReference type="SUPFAM" id="SSF51011">
    <property type="entry name" value="Glycosyl hydrolase domain"/>
    <property type="match status" value="1"/>
</dbReference>
<dbReference type="InterPro" id="IPR017853">
    <property type="entry name" value="GH"/>
</dbReference>
<accession>A0A2C9V6K0</accession>
<evidence type="ECO:0000313" key="10">
    <source>
        <dbReference type="Proteomes" id="UP000091857"/>
    </source>
</evidence>
<evidence type="ECO:0000256" key="5">
    <source>
        <dbReference type="ARBA" id="ARBA00022801"/>
    </source>
</evidence>
<evidence type="ECO:0000256" key="3">
    <source>
        <dbReference type="ARBA" id="ARBA00012755"/>
    </source>
</evidence>
<dbReference type="InterPro" id="IPR000111">
    <property type="entry name" value="Glyco_hydro_27/36_CS"/>
</dbReference>
<dbReference type="CDD" id="cd14792">
    <property type="entry name" value="GH27"/>
    <property type="match status" value="1"/>
</dbReference>
<dbReference type="Pfam" id="PF17801">
    <property type="entry name" value="Melibiase_C"/>
    <property type="match status" value="1"/>
</dbReference>
<dbReference type="InterPro" id="IPR013785">
    <property type="entry name" value="Aldolase_TIM"/>
</dbReference>
<evidence type="ECO:0000256" key="6">
    <source>
        <dbReference type="ARBA" id="ARBA00023157"/>
    </source>
</evidence>
<organism evidence="9 10">
    <name type="scientific">Manihot esculenta</name>
    <name type="common">Cassava</name>
    <name type="synonym">Jatropha manihot</name>
    <dbReference type="NCBI Taxonomy" id="3983"/>
    <lineage>
        <taxon>Eukaryota</taxon>
        <taxon>Viridiplantae</taxon>
        <taxon>Streptophyta</taxon>
        <taxon>Embryophyta</taxon>
        <taxon>Tracheophyta</taxon>
        <taxon>Spermatophyta</taxon>
        <taxon>Magnoliopsida</taxon>
        <taxon>eudicotyledons</taxon>
        <taxon>Gunneridae</taxon>
        <taxon>Pentapetalae</taxon>
        <taxon>rosids</taxon>
        <taxon>fabids</taxon>
        <taxon>Malpighiales</taxon>
        <taxon>Euphorbiaceae</taxon>
        <taxon>Crotonoideae</taxon>
        <taxon>Manihoteae</taxon>
        <taxon>Manihot</taxon>
    </lineage>
</organism>
<dbReference type="Proteomes" id="UP000091857">
    <property type="component" value="Chromosome 10"/>
</dbReference>
<dbReference type="SUPFAM" id="SSF51445">
    <property type="entry name" value="(Trans)glycosidases"/>
    <property type="match status" value="1"/>
</dbReference>
<dbReference type="GO" id="GO:0004557">
    <property type="term" value="F:alpha-galactosidase activity"/>
    <property type="evidence" value="ECO:0007669"/>
    <property type="project" value="UniProtKB-EC"/>
</dbReference>
<comment type="caution">
    <text evidence="9">The sequence shown here is derived from an EMBL/GenBank/DDBJ whole genome shotgun (WGS) entry which is preliminary data.</text>
</comment>
<evidence type="ECO:0000256" key="1">
    <source>
        <dbReference type="ARBA" id="ARBA00001255"/>
    </source>
</evidence>
<sequence length="368" mass="39870">MNQICSRATMEDNGIFIPSCPSSPPSDPSSSSQCKSPSPSPSASPSPAPTKSQLSRNRSLRKKELTGKASKEYMSKQPPLKPSLPEVNDEDPSWSDPILYLTGLQQSLVLTWTAMISPYMLAAVAGGGNEGKAEAIQSSLFTAGINTILQIICGSQLPVMMKTSDAFINSAIFIAISTNNKFSATLPPRQRFKLCMRRIQGASIIGSILQIIIGFSGLGVIFASRIGFVVSIPLISLTGLELYKRGFPQLVKCIEIGLLAAFTLISSTQLASHVWKSEKNIGRRMGVTISIAFAWAAAHIMTLSGIHDNTSQQRQTSCRTYRTGLISAAHWINIQMINPFQWGYPTFEVGDAFLMMAASVVATIEDWT</sequence>
<dbReference type="Gene3D" id="2.60.40.1180">
    <property type="entry name" value="Golgi alpha-mannosidase II"/>
    <property type="match status" value="1"/>
</dbReference>
<evidence type="ECO:0000256" key="4">
    <source>
        <dbReference type="ARBA" id="ARBA00022729"/>
    </source>
</evidence>
<dbReference type="Pfam" id="PF16499">
    <property type="entry name" value="Melibiase_2"/>
    <property type="match status" value="1"/>
</dbReference>
<keyword evidence="10" id="KW-1185">Reference proteome</keyword>
<reference evidence="10" key="1">
    <citation type="journal article" date="2016" name="Nat. Biotechnol.">
        <title>Sequencing wild and cultivated cassava and related species reveals extensive interspecific hybridization and genetic diversity.</title>
        <authorList>
            <person name="Bredeson J.V."/>
            <person name="Lyons J.B."/>
            <person name="Prochnik S.E."/>
            <person name="Wu G.A."/>
            <person name="Ha C.M."/>
            <person name="Edsinger-Gonzales E."/>
            <person name="Grimwood J."/>
            <person name="Schmutz J."/>
            <person name="Rabbi I.Y."/>
            <person name="Egesi C."/>
            <person name="Nauluvula P."/>
            <person name="Lebot V."/>
            <person name="Ndunguru J."/>
            <person name="Mkamilo G."/>
            <person name="Bart R.S."/>
            <person name="Setter T.L."/>
            <person name="Gleadow R.M."/>
            <person name="Kulakow P."/>
            <person name="Ferguson M.E."/>
            <person name="Rounsley S."/>
            <person name="Rokhsar D.S."/>
        </authorList>
    </citation>
    <scope>NUCLEOTIDE SEQUENCE [LARGE SCALE GENOMIC DNA]</scope>
    <source>
        <strain evidence="10">cv. AM560-2</strain>
    </source>
</reference>
<comment type="similarity">
    <text evidence="2 8">Belongs to the glycosyl hydrolase 27 family.</text>
</comment>
<dbReference type="PRINTS" id="PR00740">
    <property type="entry name" value="GLHYDRLASE27"/>
</dbReference>
<dbReference type="FunFam" id="2.60.40.1180:FF:000008">
    <property type="entry name" value="Alpha-galactosidase"/>
    <property type="match status" value="1"/>
</dbReference>
<evidence type="ECO:0000313" key="9">
    <source>
        <dbReference type="EMBL" id="OAY39627.2"/>
    </source>
</evidence>
<name>A0A2C9V6K0_MANES</name>
<dbReference type="InterPro" id="IPR041233">
    <property type="entry name" value="Melibiase_C"/>
</dbReference>
<dbReference type="AlphaFoldDB" id="A0A2C9V6K0"/>
<keyword evidence="6 8" id="KW-1015">Disulfide bond</keyword>
<dbReference type="PANTHER" id="PTHR11452">
    <property type="entry name" value="ALPHA-GALACTOSIDASE/ALPHA-N-ACETYLGALACTOSAMINIDASE"/>
    <property type="match status" value="1"/>
</dbReference>
<proteinExistence type="inferred from homology"/>
<dbReference type="GO" id="GO:0005975">
    <property type="term" value="P:carbohydrate metabolic process"/>
    <property type="evidence" value="ECO:0007669"/>
    <property type="project" value="InterPro"/>
</dbReference>
<dbReference type="InterPro" id="IPR002241">
    <property type="entry name" value="Glyco_hydro_27"/>
</dbReference>